<dbReference type="PANTHER" id="PTHR22916:SF51">
    <property type="entry name" value="GLYCOSYLTRANSFERASE EPSH-RELATED"/>
    <property type="match status" value="1"/>
</dbReference>
<evidence type="ECO:0000313" key="5">
    <source>
        <dbReference type="Proteomes" id="UP000501316"/>
    </source>
</evidence>
<dbReference type="CDD" id="cd00761">
    <property type="entry name" value="Glyco_tranf_GTA_type"/>
    <property type="match status" value="1"/>
</dbReference>
<dbReference type="Proteomes" id="UP000501316">
    <property type="component" value="Chromosome"/>
</dbReference>
<dbReference type="InterPro" id="IPR029044">
    <property type="entry name" value="Nucleotide-diphossugar_trans"/>
</dbReference>
<dbReference type="Pfam" id="PF00535">
    <property type="entry name" value="Glycos_transf_2"/>
    <property type="match status" value="1"/>
</dbReference>
<evidence type="ECO:0000313" key="4">
    <source>
        <dbReference type="EMBL" id="QKN23692.1"/>
    </source>
</evidence>
<dbReference type="PANTHER" id="PTHR22916">
    <property type="entry name" value="GLYCOSYLTRANSFERASE"/>
    <property type="match status" value="1"/>
</dbReference>
<gene>
    <name evidence="4" type="ORF">GJQ69_03890</name>
</gene>
<dbReference type="KEGG" id="clf:GJQ69_03890"/>
<dbReference type="AlphaFoldDB" id="A0A859DSC0"/>
<dbReference type="EMBL" id="CP046051">
    <property type="protein sequence ID" value="QKN23692.1"/>
    <property type="molecule type" value="Genomic_DNA"/>
</dbReference>
<accession>A0A859DSC0</accession>
<protein>
    <submittedName>
        <fullName evidence="4">Glycosyltransferase</fullName>
    </submittedName>
</protein>
<evidence type="ECO:0000256" key="2">
    <source>
        <dbReference type="ARBA" id="ARBA00022679"/>
    </source>
</evidence>
<evidence type="ECO:0000256" key="1">
    <source>
        <dbReference type="ARBA" id="ARBA00022676"/>
    </source>
</evidence>
<dbReference type="GO" id="GO:0016757">
    <property type="term" value="F:glycosyltransferase activity"/>
    <property type="evidence" value="ECO:0007669"/>
    <property type="project" value="UniProtKB-KW"/>
</dbReference>
<organism evidence="4 5">
    <name type="scientific">Caproicibacterium lactatifermentans</name>
    <dbReference type="NCBI Taxonomy" id="2666138"/>
    <lineage>
        <taxon>Bacteria</taxon>
        <taxon>Bacillati</taxon>
        <taxon>Bacillota</taxon>
        <taxon>Clostridia</taxon>
        <taxon>Eubacteriales</taxon>
        <taxon>Oscillospiraceae</taxon>
        <taxon>Caproicibacterium</taxon>
    </lineage>
</organism>
<evidence type="ECO:0000259" key="3">
    <source>
        <dbReference type="Pfam" id="PF00535"/>
    </source>
</evidence>
<sequence length="336" mass="38874">MKPLVSVIVPVYKVEKYLNKCVQSIVNQTYTNLEIILVDDGSPDNCPQMCDDWAEKDSRIKEIHQKNSGVSAARNAALDIANGEWVAFADSDDYVNPEWIEVLLRNAMQNGCELSICSVNFIYDKDYVGIRERLSKAAKALTIWSKVEAIHNVLSSNDIQGFSVNKLFKLPIIRKNHIQFNTKITIAEDLLFVCTYLQYCTKIVYTSEEEYTYVQHTMSALHKELFSKEYNAKWLTVFTVYQEIDKVISQDDTMSKNILNACRVRVASTQSKLMFPYPKWKRKRKELQQYVRAHLKAFLKSDQYSTKTKIGVLISAWFPGLGYLEIRRKFPIDKNE</sequence>
<proteinExistence type="predicted"/>
<dbReference type="Gene3D" id="3.90.550.10">
    <property type="entry name" value="Spore Coat Polysaccharide Biosynthesis Protein SpsA, Chain A"/>
    <property type="match status" value="1"/>
</dbReference>
<dbReference type="InterPro" id="IPR001173">
    <property type="entry name" value="Glyco_trans_2-like"/>
</dbReference>
<keyword evidence="1" id="KW-0328">Glycosyltransferase</keyword>
<reference evidence="4 5" key="1">
    <citation type="submission" date="2019-11" db="EMBL/GenBank/DDBJ databases">
        <authorList>
            <person name="Ren C."/>
            <person name="Wang H."/>
            <person name="Xu Y."/>
        </authorList>
    </citation>
    <scope>NUCLEOTIDE SEQUENCE [LARGE SCALE GENOMIC DNA]</scope>
    <source>
        <strain evidence="4 5">LBM 19010</strain>
    </source>
</reference>
<name>A0A859DSC0_9FIRM</name>
<dbReference type="RefSeq" id="WP_174193009.1">
    <property type="nucleotide sequence ID" value="NZ_CP046051.1"/>
</dbReference>
<keyword evidence="2 4" id="KW-0808">Transferase</keyword>
<feature type="domain" description="Glycosyltransferase 2-like" evidence="3">
    <location>
        <begin position="6"/>
        <end position="133"/>
    </location>
</feature>
<dbReference type="SUPFAM" id="SSF53448">
    <property type="entry name" value="Nucleotide-diphospho-sugar transferases"/>
    <property type="match status" value="1"/>
</dbReference>